<dbReference type="InterPro" id="IPR025285">
    <property type="entry name" value="DUF4145"/>
</dbReference>
<name>A0A9X4RKY5_9BACT</name>
<dbReference type="EMBL" id="JAPHEH010000001">
    <property type="protein sequence ID" value="MDG4475506.1"/>
    <property type="molecule type" value="Genomic_DNA"/>
</dbReference>
<gene>
    <name evidence="2" type="ORF">OLX77_04950</name>
</gene>
<protein>
    <submittedName>
        <fullName evidence="2">DUF4145 domain-containing protein</fullName>
    </submittedName>
</protein>
<proteinExistence type="predicted"/>
<feature type="domain" description="DUF4145" evidence="1">
    <location>
        <begin position="78"/>
        <end position="165"/>
    </location>
</feature>
<reference evidence="2" key="2">
    <citation type="submission" date="2022-10" db="EMBL/GenBank/DDBJ databases">
        <authorList>
            <person name="Aronson H.S."/>
        </authorList>
    </citation>
    <scope>NUCLEOTIDE SEQUENCE</scope>
    <source>
        <strain evidence="2">RS19-109</strain>
    </source>
</reference>
<evidence type="ECO:0000259" key="1">
    <source>
        <dbReference type="Pfam" id="PF13643"/>
    </source>
</evidence>
<dbReference type="Proteomes" id="UP001154240">
    <property type="component" value="Unassembled WGS sequence"/>
</dbReference>
<sequence>MGWGGEYNIGSFKFHCGFCGSIVASDRGFQDNQAIKRIFLCPHCDKPSFFDGFGSQVPGVAPGNNIGHLPSELETLYNEARQCVSVTAYTASVLACRKLLMHIGVEQKADQGKNFIYYVEYLANNGFVPPNGKGWVDHIRKKGNEATHEIVLMKKEDAEELISFAEMLLKFIYEFPARIPTV</sequence>
<reference evidence="2" key="1">
    <citation type="journal article" date="2022" name="bioRxiv">
        <title>Thiovibrio frasassiensisgen. nov., sp. nov., an autotrophic, elemental sulfur disproportionating bacterium isolated from sulfidic karst sediment, and proposal of Thiovibrionaceae fam. nov.</title>
        <authorList>
            <person name="Aronson H."/>
            <person name="Thomas C."/>
            <person name="Bhattacharyya M."/>
            <person name="Eckstein S."/>
            <person name="Jensen S."/>
            <person name="Barco R."/>
            <person name="Macalady J."/>
            <person name="Amend J."/>
        </authorList>
    </citation>
    <scope>NUCLEOTIDE SEQUENCE</scope>
    <source>
        <strain evidence="2">RS19-109</strain>
    </source>
</reference>
<evidence type="ECO:0000313" key="2">
    <source>
        <dbReference type="EMBL" id="MDG4475506.1"/>
    </source>
</evidence>
<dbReference type="RefSeq" id="WP_307632479.1">
    <property type="nucleotide sequence ID" value="NZ_JAPHEH010000001.1"/>
</dbReference>
<keyword evidence="3" id="KW-1185">Reference proteome</keyword>
<comment type="caution">
    <text evidence="2">The sequence shown here is derived from an EMBL/GenBank/DDBJ whole genome shotgun (WGS) entry which is preliminary data.</text>
</comment>
<organism evidence="2 3">
    <name type="scientific">Thiovibrio frasassiensis</name>
    <dbReference type="NCBI Taxonomy" id="2984131"/>
    <lineage>
        <taxon>Bacteria</taxon>
        <taxon>Pseudomonadati</taxon>
        <taxon>Thermodesulfobacteriota</taxon>
        <taxon>Desulfobulbia</taxon>
        <taxon>Desulfobulbales</taxon>
        <taxon>Thiovibrionaceae</taxon>
        <taxon>Thiovibrio</taxon>
    </lineage>
</organism>
<dbReference type="Pfam" id="PF13643">
    <property type="entry name" value="DUF4145"/>
    <property type="match status" value="1"/>
</dbReference>
<dbReference type="AlphaFoldDB" id="A0A9X4RKY5"/>
<accession>A0A9X4RKY5</accession>
<evidence type="ECO:0000313" key="3">
    <source>
        <dbReference type="Proteomes" id="UP001154240"/>
    </source>
</evidence>